<evidence type="ECO:0000313" key="7">
    <source>
        <dbReference type="Proteomes" id="UP000195305"/>
    </source>
</evidence>
<gene>
    <name evidence="6" type="ORF">B5E75_05745</name>
</gene>
<feature type="transmembrane region" description="Helical" evidence="5">
    <location>
        <begin position="5"/>
        <end position="25"/>
    </location>
</feature>
<dbReference type="GO" id="GO:0032259">
    <property type="term" value="P:methylation"/>
    <property type="evidence" value="ECO:0007669"/>
    <property type="project" value="UniProtKB-KW"/>
</dbReference>
<keyword evidence="2 5" id="KW-0812">Transmembrane</keyword>
<evidence type="ECO:0000256" key="2">
    <source>
        <dbReference type="ARBA" id="ARBA00022692"/>
    </source>
</evidence>
<feature type="transmembrane region" description="Helical" evidence="5">
    <location>
        <begin position="107"/>
        <end position="127"/>
    </location>
</feature>
<dbReference type="AlphaFoldDB" id="A0A1Y4SXZ2"/>
<dbReference type="Pfam" id="PF04140">
    <property type="entry name" value="ICMT"/>
    <property type="match status" value="1"/>
</dbReference>
<evidence type="ECO:0000256" key="1">
    <source>
        <dbReference type="ARBA" id="ARBA00004141"/>
    </source>
</evidence>
<evidence type="ECO:0000256" key="4">
    <source>
        <dbReference type="ARBA" id="ARBA00023136"/>
    </source>
</evidence>
<protein>
    <submittedName>
        <fullName evidence="6">Isoprenylcysteine carboxyl methyltransferase</fullName>
    </submittedName>
</protein>
<comment type="caution">
    <text evidence="6">The sequence shown here is derived from an EMBL/GenBank/DDBJ whole genome shotgun (WGS) entry which is preliminary data.</text>
</comment>
<keyword evidence="3 5" id="KW-1133">Transmembrane helix</keyword>
<evidence type="ECO:0000313" key="6">
    <source>
        <dbReference type="EMBL" id="OUQ34806.1"/>
    </source>
</evidence>
<dbReference type="Proteomes" id="UP000195305">
    <property type="component" value="Unassembled WGS sequence"/>
</dbReference>
<reference evidence="6 7" key="1">
    <citation type="journal article" date="2018" name="BMC Genomics">
        <title>Whole genome sequencing and function prediction of 133 gut anaerobes isolated from chicken caecum in pure cultures.</title>
        <authorList>
            <person name="Medvecky M."/>
            <person name="Cejkova D."/>
            <person name="Polansky O."/>
            <person name="Karasova D."/>
            <person name="Kubasova T."/>
            <person name="Cizek A."/>
            <person name="Rychlik I."/>
        </authorList>
    </citation>
    <scope>NUCLEOTIDE SEQUENCE [LARGE SCALE GENOMIC DNA]</scope>
    <source>
        <strain evidence="6 7">An13</strain>
    </source>
</reference>
<dbReference type="InterPro" id="IPR052527">
    <property type="entry name" value="Metal_cation-efflux_comp"/>
</dbReference>
<feature type="transmembrane region" description="Helical" evidence="5">
    <location>
        <begin position="163"/>
        <end position="188"/>
    </location>
</feature>
<sequence length="223" mass="25509">MTIKLFCNAIIKFVLGIILVGLLLFLPAGTVQYPNGWLLMGVLFVPMFVAGIVMMFKNPQLLSKRLNAKEQQSEQSLVIKLSGLMFVVGFVLAGLDFRFGWLSLPKTVPYIAAAIFLIAYLLYAEVLRENTYLSRTIEVQENQKVIDTGLYGIVRHPMYSVTIILFLTMPLMLGSILSFVVFLFYPLIFAKRIKNEEQVLETELDGYADYKKKVKYRLIPYIW</sequence>
<accession>A0A1Y4SXZ2</accession>
<dbReference type="OrthoDB" id="5471300at2"/>
<organism evidence="6 7">
    <name type="scientific">Massilimicrobiota timonensis</name>
    <dbReference type="NCBI Taxonomy" id="1776392"/>
    <lineage>
        <taxon>Bacteria</taxon>
        <taxon>Bacillati</taxon>
        <taxon>Bacillota</taxon>
        <taxon>Erysipelotrichia</taxon>
        <taxon>Erysipelotrichales</taxon>
        <taxon>Erysipelotrichaceae</taxon>
        <taxon>Massilimicrobiota</taxon>
    </lineage>
</organism>
<comment type="subcellular location">
    <subcellularLocation>
        <location evidence="1">Membrane</location>
        <topology evidence="1">Multi-pass membrane protein</topology>
    </subcellularLocation>
</comment>
<dbReference type="PANTHER" id="PTHR43847:SF1">
    <property type="entry name" value="BLL3993 PROTEIN"/>
    <property type="match status" value="1"/>
</dbReference>
<name>A0A1Y4SXZ2_9FIRM</name>
<keyword evidence="4 5" id="KW-0472">Membrane</keyword>
<dbReference type="RefSeq" id="WP_087357820.1">
    <property type="nucleotide sequence ID" value="NZ_NFLJ01000013.1"/>
</dbReference>
<keyword evidence="6" id="KW-0489">Methyltransferase</keyword>
<feature type="transmembrane region" description="Helical" evidence="5">
    <location>
        <begin position="37"/>
        <end position="56"/>
    </location>
</feature>
<keyword evidence="6" id="KW-0808">Transferase</keyword>
<keyword evidence="7" id="KW-1185">Reference proteome</keyword>
<proteinExistence type="predicted"/>
<dbReference type="InterPro" id="IPR007269">
    <property type="entry name" value="ICMT_MeTrfase"/>
</dbReference>
<dbReference type="GO" id="GO:0004671">
    <property type="term" value="F:protein C-terminal S-isoprenylcysteine carboxyl O-methyltransferase activity"/>
    <property type="evidence" value="ECO:0007669"/>
    <property type="project" value="InterPro"/>
</dbReference>
<evidence type="ECO:0000256" key="5">
    <source>
        <dbReference type="SAM" id="Phobius"/>
    </source>
</evidence>
<dbReference type="GO" id="GO:0016020">
    <property type="term" value="C:membrane"/>
    <property type="evidence" value="ECO:0007669"/>
    <property type="project" value="UniProtKB-SubCell"/>
</dbReference>
<evidence type="ECO:0000256" key="3">
    <source>
        <dbReference type="ARBA" id="ARBA00022989"/>
    </source>
</evidence>
<feature type="transmembrane region" description="Helical" evidence="5">
    <location>
        <begin position="77"/>
        <end position="95"/>
    </location>
</feature>
<dbReference type="EMBL" id="NFLJ01000013">
    <property type="protein sequence ID" value="OUQ34806.1"/>
    <property type="molecule type" value="Genomic_DNA"/>
</dbReference>
<dbReference type="PANTHER" id="PTHR43847">
    <property type="entry name" value="BLL3993 PROTEIN"/>
    <property type="match status" value="1"/>
</dbReference>
<dbReference type="Gene3D" id="1.20.120.1630">
    <property type="match status" value="1"/>
</dbReference>